<gene>
    <name evidence="1" type="ORF">GGQ99_001312</name>
</gene>
<dbReference type="EMBL" id="JACHOT010000001">
    <property type="protein sequence ID" value="MBB4649590.1"/>
    <property type="molecule type" value="Genomic_DNA"/>
</dbReference>
<organism evidence="1 2">
    <name type="scientific">Aminobacter niigataensis</name>
    <dbReference type="NCBI Taxonomy" id="83265"/>
    <lineage>
        <taxon>Bacteria</taxon>
        <taxon>Pseudomonadati</taxon>
        <taxon>Pseudomonadota</taxon>
        <taxon>Alphaproteobacteria</taxon>
        <taxon>Hyphomicrobiales</taxon>
        <taxon>Phyllobacteriaceae</taxon>
        <taxon>Aminobacter</taxon>
    </lineage>
</organism>
<name>A0ABR6L0K7_9HYPH</name>
<dbReference type="RefSeq" id="WP_183261481.1">
    <property type="nucleotide sequence ID" value="NZ_BAAAVZ010000003.1"/>
</dbReference>
<evidence type="ECO:0000313" key="2">
    <source>
        <dbReference type="Proteomes" id="UP000539538"/>
    </source>
</evidence>
<reference evidence="1 2" key="1">
    <citation type="submission" date="2020-08" db="EMBL/GenBank/DDBJ databases">
        <title>Genomic Encyclopedia of Type Strains, Phase IV (KMG-IV): sequencing the most valuable type-strain genomes for metagenomic binning, comparative biology and taxonomic classification.</title>
        <authorList>
            <person name="Goeker M."/>
        </authorList>
    </citation>
    <scope>NUCLEOTIDE SEQUENCE [LARGE SCALE GENOMIC DNA]</scope>
    <source>
        <strain evidence="1 2">DSM 7050</strain>
    </source>
</reference>
<evidence type="ECO:0000313" key="1">
    <source>
        <dbReference type="EMBL" id="MBB4649590.1"/>
    </source>
</evidence>
<accession>A0ABR6L0K7</accession>
<keyword evidence="2" id="KW-1185">Reference proteome</keyword>
<comment type="caution">
    <text evidence="1">The sequence shown here is derived from an EMBL/GenBank/DDBJ whole genome shotgun (WGS) entry which is preliminary data.</text>
</comment>
<protein>
    <submittedName>
        <fullName evidence="1">Uncharacterized protein</fullName>
    </submittedName>
</protein>
<sequence>MSAWFRYERHAGRWCPVVYHDGKPTVPKGEEDRFTGAVEVPADCLTTSGDPMFGRLQAKFPAPVST</sequence>
<dbReference type="Proteomes" id="UP000539538">
    <property type="component" value="Unassembled WGS sequence"/>
</dbReference>
<proteinExistence type="predicted"/>